<dbReference type="Gene3D" id="3.40.390.10">
    <property type="entry name" value="Collagenase (Catalytic Domain)"/>
    <property type="match status" value="1"/>
</dbReference>
<keyword evidence="1" id="KW-0645">Protease</keyword>
<evidence type="ECO:0000256" key="2">
    <source>
        <dbReference type="ARBA" id="ARBA00022723"/>
    </source>
</evidence>
<keyword evidence="5" id="KW-0732">Signal</keyword>
<keyword evidence="4" id="KW-0862">Zinc</keyword>
<dbReference type="RefSeq" id="WP_201637025.1">
    <property type="nucleotide sequence ID" value="NZ_JAEQNB010000005.1"/>
</dbReference>
<dbReference type="InterPro" id="IPR001818">
    <property type="entry name" value="Pept_M10_metallopeptidase"/>
</dbReference>
<reference evidence="7 8" key="1">
    <citation type="submission" date="2021-01" db="EMBL/GenBank/DDBJ databases">
        <title>Tumebacillus sp. strain ITR2 16S ribosomal RNA gene Genome sequencing and assembly.</title>
        <authorList>
            <person name="Kang M."/>
        </authorList>
    </citation>
    <scope>NUCLEOTIDE SEQUENCE [LARGE SCALE GENOMIC DNA]</scope>
    <source>
        <strain evidence="7 8">ITR2</strain>
    </source>
</reference>
<organism evidence="7 8">
    <name type="scientific">Tumebacillus amylolyticus</name>
    <dbReference type="NCBI Taxonomy" id="2801339"/>
    <lineage>
        <taxon>Bacteria</taxon>
        <taxon>Bacillati</taxon>
        <taxon>Bacillota</taxon>
        <taxon>Bacilli</taxon>
        <taxon>Bacillales</taxon>
        <taxon>Alicyclobacillaceae</taxon>
        <taxon>Tumebacillus</taxon>
    </lineage>
</organism>
<gene>
    <name evidence="7" type="ORF">JJB07_16680</name>
</gene>
<feature type="chain" id="PRO_5046819180" evidence="5">
    <location>
        <begin position="28"/>
        <end position="214"/>
    </location>
</feature>
<dbReference type="EMBL" id="JAEQNB010000005">
    <property type="protein sequence ID" value="MBL0388251.1"/>
    <property type="molecule type" value="Genomic_DNA"/>
</dbReference>
<protein>
    <submittedName>
        <fullName evidence="7">Matrixin family metalloprotease</fullName>
    </submittedName>
</protein>
<dbReference type="SUPFAM" id="SSF55486">
    <property type="entry name" value="Metalloproteases ('zincins'), catalytic domain"/>
    <property type="match status" value="1"/>
</dbReference>
<evidence type="ECO:0000313" key="8">
    <source>
        <dbReference type="Proteomes" id="UP000602284"/>
    </source>
</evidence>
<comment type="caution">
    <text evidence="7">The sequence shown here is derived from an EMBL/GenBank/DDBJ whole genome shotgun (WGS) entry which is preliminary data.</text>
</comment>
<feature type="domain" description="Peptidase M10 metallopeptidase" evidence="6">
    <location>
        <begin position="62"/>
        <end position="210"/>
    </location>
</feature>
<keyword evidence="2" id="KW-0479">Metal-binding</keyword>
<evidence type="ECO:0000259" key="6">
    <source>
        <dbReference type="Pfam" id="PF00413"/>
    </source>
</evidence>
<name>A0ABS1JDB3_9BACL</name>
<keyword evidence="7" id="KW-0482">Metalloprotease</keyword>
<evidence type="ECO:0000313" key="7">
    <source>
        <dbReference type="EMBL" id="MBL0388251.1"/>
    </source>
</evidence>
<dbReference type="Proteomes" id="UP000602284">
    <property type="component" value="Unassembled WGS sequence"/>
</dbReference>
<proteinExistence type="predicted"/>
<dbReference type="Pfam" id="PF00413">
    <property type="entry name" value="Peptidase_M10"/>
    <property type="match status" value="1"/>
</dbReference>
<evidence type="ECO:0000256" key="5">
    <source>
        <dbReference type="SAM" id="SignalP"/>
    </source>
</evidence>
<sequence>MKGPFFKTVACSLLALLSVTYATEAHAYKLYGGKYTQSPYSQKYYNDATTYSTSSLMNHYLAFDSAVSSWSNTSHTYIWWVKTTTQSDSILDVTSLSDNDTTLFGRTEHYVGNTVITDVKNNYWYWARCWTNTNATWDNSMATYKTKGLTLQEVSAHEVGHALGLDHTGNSMFDYASYGGTLMFYSPDPYWGHGIYGPTSDEVSGVQKMYGTRP</sequence>
<accession>A0ABS1JDB3</accession>
<keyword evidence="3" id="KW-0378">Hydrolase</keyword>
<evidence type="ECO:0000256" key="1">
    <source>
        <dbReference type="ARBA" id="ARBA00022670"/>
    </source>
</evidence>
<dbReference type="GO" id="GO:0008237">
    <property type="term" value="F:metallopeptidase activity"/>
    <property type="evidence" value="ECO:0007669"/>
    <property type="project" value="UniProtKB-KW"/>
</dbReference>
<evidence type="ECO:0000256" key="3">
    <source>
        <dbReference type="ARBA" id="ARBA00022801"/>
    </source>
</evidence>
<evidence type="ECO:0000256" key="4">
    <source>
        <dbReference type="ARBA" id="ARBA00022833"/>
    </source>
</evidence>
<dbReference type="InterPro" id="IPR024079">
    <property type="entry name" value="MetalloPept_cat_dom_sf"/>
</dbReference>
<feature type="signal peptide" evidence="5">
    <location>
        <begin position="1"/>
        <end position="27"/>
    </location>
</feature>
<keyword evidence="8" id="KW-1185">Reference proteome</keyword>